<dbReference type="InterPro" id="IPR021278">
    <property type="entry name" value="ATP19"/>
</dbReference>
<evidence type="ECO:0000313" key="5">
    <source>
        <dbReference type="Proteomes" id="UP001385951"/>
    </source>
</evidence>
<accession>A0AAW0FN83</accession>
<keyword evidence="3" id="KW-0472">Membrane</keyword>
<comment type="subcellular location">
    <subcellularLocation>
        <location evidence="1">Mitochondrion membrane</location>
    </subcellularLocation>
</comment>
<dbReference type="PANTHER" id="PTHR28074:SF1">
    <property type="entry name" value="ATP SYNTHASE SUBUNIT K, MITOCHONDRIAL"/>
    <property type="match status" value="1"/>
</dbReference>
<dbReference type="EMBL" id="JASBNA010000032">
    <property type="protein sequence ID" value="KAK7683138.1"/>
    <property type="molecule type" value="Genomic_DNA"/>
</dbReference>
<proteinExistence type="predicted"/>
<gene>
    <name evidence="4" type="ORF">QCA50_013811</name>
</gene>
<evidence type="ECO:0000256" key="1">
    <source>
        <dbReference type="ARBA" id="ARBA00004325"/>
    </source>
</evidence>
<protein>
    <submittedName>
        <fullName evidence="4">Uncharacterized protein</fullName>
    </submittedName>
</protein>
<sequence>MSYQIFGRAIKNEYLALGTLLTTVGVALSASGGKKDTHVPASGSGKPTLEQVKDTVKYTASSSEEEEFIKKFIAGRGERFKTLVDLLTSLCTLGIITLATYNPTLQYFLPLPLDCVIFSKQILCITVLRLFARLW</sequence>
<dbReference type="AlphaFoldDB" id="A0AAW0FN83"/>
<keyword evidence="2" id="KW-0496">Mitochondrion</keyword>
<reference evidence="4 5" key="1">
    <citation type="submission" date="2022-09" db="EMBL/GenBank/DDBJ databases">
        <authorList>
            <person name="Palmer J.M."/>
        </authorList>
    </citation>
    <scope>NUCLEOTIDE SEQUENCE [LARGE SCALE GENOMIC DNA]</scope>
    <source>
        <strain evidence="4 5">DSM 7382</strain>
    </source>
</reference>
<organism evidence="4 5">
    <name type="scientific">Cerrena zonata</name>
    <dbReference type="NCBI Taxonomy" id="2478898"/>
    <lineage>
        <taxon>Eukaryota</taxon>
        <taxon>Fungi</taxon>
        <taxon>Dikarya</taxon>
        <taxon>Basidiomycota</taxon>
        <taxon>Agaricomycotina</taxon>
        <taxon>Agaricomycetes</taxon>
        <taxon>Polyporales</taxon>
        <taxon>Cerrenaceae</taxon>
        <taxon>Cerrena</taxon>
    </lineage>
</organism>
<dbReference type="Proteomes" id="UP001385951">
    <property type="component" value="Unassembled WGS sequence"/>
</dbReference>
<comment type="caution">
    <text evidence="4">The sequence shown here is derived from an EMBL/GenBank/DDBJ whole genome shotgun (WGS) entry which is preliminary data.</text>
</comment>
<dbReference type="GO" id="GO:0015986">
    <property type="term" value="P:proton motive force-driven ATP synthesis"/>
    <property type="evidence" value="ECO:0007669"/>
    <property type="project" value="TreeGrafter"/>
</dbReference>
<evidence type="ECO:0000256" key="2">
    <source>
        <dbReference type="ARBA" id="ARBA00023128"/>
    </source>
</evidence>
<dbReference type="PANTHER" id="PTHR28074">
    <property type="entry name" value="ATP SYNTHASE SUBUNIT K, MITOCHONDRIAL"/>
    <property type="match status" value="1"/>
</dbReference>
<dbReference type="GO" id="GO:0031966">
    <property type="term" value="C:mitochondrial membrane"/>
    <property type="evidence" value="ECO:0007669"/>
    <property type="project" value="UniProtKB-SubCell"/>
</dbReference>
<dbReference type="Pfam" id="PF11022">
    <property type="entry name" value="ATP19"/>
    <property type="match status" value="1"/>
</dbReference>
<evidence type="ECO:0000313" key="4">
    <source>
        <dbReference type="EMBL" id="KAK7683138.1"/>
    </source>
</evidence>
<evidence type="ECO:0000256" key="3">
    <source>
        <dbReference type="ARBA" id="ARBA00023136"/>
    </source>
</evidence>
<name>A0AAW0FN83_9APHY</name>
<keyword evidence="5" id="KW-1185">Reference proteome</keyword>